<sequence>MTTPTLKSKMYTTGRGGAGNMANNDYGEEARTAQDVDVPGINLPEGSHHTGRGGAANTYTPSEKETLDARKNNEQVRRSSFQRSKDRAEAGLKDLRDKAKAAVTGKDEKSSEEATS</sequence>
<proteinExistence type="predicted"/>
<organism evidence="2 3">
    <name type="scientific">Cyphellophora attinorum</name>
    <dbReference type="NCBI Taxonomy" id="1664694"/>
    <lineage>
        <taxon>Eukaryota</taxon>
        <taxon>Fungi</taxon>
        <taxon>Dikarya</taxon>
        <taxon>Ascomycota</taxon>
        <taxon>Pezizomycotina</taxon>
        <taxon>Eurotiomycetes</taxon>
        <taxon>Chaetothyriomycetidae</taxon>
        <taxon>Chaetothyriales</taxon>
        <taxon>Cyphellophoraceae</taxon>
        <taxon>Cyphellophora</taxon>
    </lineage>
</organism>
<comment type="caution">
    <text evidence="2">The sequence shown here is derived from an EMBL/GenBank/DDBJ whole genome shotgun (WGS) entry which is preliminary data.</text>
</comment>
<dbReference type="InterPro" id="IPR053203">
    <property type="entry name" value="Cisplatin_resist-associated"/>
</dbReference>
<dbReference type="Proteomes" id="UP000038010">
    <property type="component" value="Unassembled WGS sequence"/>
</dbReference>
<feature type="region of interest" description="Disordered" evidence="1">
    <location>
        <begin position="1"/>
        <end position="116"/>
    </location>
</feature>
<dbReference type="PANTHER" id="PTHR34693">
    <property type="entry name" value="PROTEIN PAR32"/>
    <property type="match status" value="1"/>
</dbReference>
<dbReference type="VEuPathDB" id="FungiDB:AB675_801"/>
<keyword evidence="3" id="KW-1185">Reference proteome</keyword>
<dbReference type="InterPro" id="IPR022024">
    <property type="entry name" value="DUF3602"/>
</dbReference>
<dbReference type="GeneID" id="28740303"/>
<evidence type="ECO:0000313" key="2">
    <source>
        <dbReference type="EMBL" id="KPI45442.1"/>
    </source>
</evidence>
<evidence type="ECO:0000256" key="1">
    <source>
        <dbReference type="SAM" id="MobiDB-lite"/>
    </source>
</evidence>
<dbReference type="RefSeq" id="XP_018005405.1">
    <property type="nucleotide sequence ID" value="XM_018148433.1"/>
</dbReference>
<name>A0A0N1HAY6_9EURO</name>
<evidence type="ECO:0000313" key="3">
    <source>
        <dbReference type="Proteomes" id="UP000038010"/>
    </source>
</evidence>
<dbReference type="OrthoDB" id="3063476at2759"/>
<dbReference type="EMBL" id="LFJN01000001">
    <property type="protein sequence ID" value="KPI45442.1"/>
    <property type="molecule type" value="Genomic_DNA"/>
</dbReference>
<dbReference type="PANTHER" id="PTHR34693:SF1">
    <property type="entry name" value="PROTEIN PAR32"/>
    <property type="match status" value="1"/>
</dbReference>
<feature type="compositionally biased region" description="Basic and acidic residues" evidence="1">
    <location>
        <begin position="62"/>
        <end position="116"/>
    </location>
</feature>
<accession>A0A0N1HAY6</accession>
<reference evidence="2 3" key="1">
    <citation type="submission" date="2015-06" db="EMBL/GenBank/DDBJ databases">
        <title>Draft genome of the ant-associated black yeast Phialophora attae CBS 131958.</title>
        <authorList>
            <person name="Moreno L.F."/>
            <person name="Stielow B.J."/>
            <person name="de Hoog S."/>
            <person name="Vicente V.A."/>
            <person name="Weiss V.A."/>
            <person name="de Vries M."/>
            <person name="Cruz L.M."/>
            <person name="Souza E.M."/>
        </authorList>
    </citation>
    <scope>NUCLEOTIDE SEQUENCE [LARGE SCALE GENOMIC DNA]</scope>
    <source>
        <strain evidence="2 3">CBS 131958</strain>
    </source>
</reference>
<protein>
    <submittedName>
        <fullName evidence="2">Uncharacterized protein</fullName>
    </submittedName>
</protein>
<dbReference type="AlphaFoldDB" id="A0A0N1HAY6"/>
<dbReference type="Pfam" id="PF12223">
    <property type="entry name" value="DUF3602"/>
    <property type="match status" value="1"/>
</dbReference>
<gene>
    <name evidence="2" type="ORF">AB675_801</name>
</gene>